<dbReference type="GO" id="GO:0008081">
    <property type="term" value="F:phosphoric diester hydrolase activity"/>
    <property type="evidence" value="ECO:0007669"/>
    <property type="project" value="InterPro"/>
</dbReference>
<evidence type="ECO:0000259" key="1">
    <source>
        <dbReference type="PROSITE" id="PS51704"/>
    </source>
</evidence>
<feature type="domain" description="GP-PDE" evidence="1">
    <location>
        <begin position="1"/>
        <end position="223"/>
    </location>
</feature>
<dbReference type="PROSITE" id="PS51704">
    <property type="entry name" value="GP_PDE"/>
    <property type="match status" value="1"/>
</dbReference>
<gene>
    <name evidence="2" type="ORF">EV191_107203</name>
</gene>
<reference evidence="2 3" key="1">
    <citation type="submission" date="2019-03" db="EMBL/GenBank/DDBJ databases">
        <title>Genomic Encyclopedia of Type Strains, Phase IV (KMG-IV): sequencing the most valuable type-strain genomes for metagenomic binning, comparative biology and taxonomic classification.</title>
        <authorList>
            <person name="Goeker M."/>
        </authorList>
    </citation>
    <scope>NUCLEOTIDE SEQUENCE [LARGE SCALE GENOMIC DNA]</scope>
    <source>
        <strain evidence="2 3">DSM 45765</strain>
    </source>
</reference>
<dbReference type="AlphaFoldDB" id="A0A4R2QPS9"/>
<protein>
    <submittedName>
        <fullName evidence="2">Glycerophosphoryl diester phosphodiesterase</fullName>
    </submittedName>
</protein>
<dbReference type="InterPro" id="IPR030395">
    <property type="entry name" value="GP_PDE_dom"/>
</dbReference>
<sequence length="233" mass="25886">MENSLAAFQRAAAEGYLYLETDVHATADGVVVVQHDSELDRTTDGVGPIADQPWSAVRRAKIGGRESISRLEDLLEALPHALINIDVKAESALDPTLAVLRRTGALSRVCLASFDESRLRRARERAGPQLLTSMGPRSVGLLWAASWLPFRIPGLPVHGRFAQIPPEYGWLRVVDRALLRSAHRRDLEVHVWTINEEPKMNELLDLGVDGLVTDRPDLLRDILEARGLWVQQG</sequence>
<dbReference type="Gene3D" id="3.20.20.190">
    <property type="entry name" value="Phosphatidylinositol (PI) phosphodiesterase"/>
    <property type="match status" value="1"/>
</dbReference>
<dbReference type="CDD" id="cd08561">
    <property type="entry name" value="GDPD_cytoplasmic_ScUgpQ2_like"/>
    <property type="match status" value="1"/>
</dbReference>
<organism evidence="2 3">
    <name type="scientific">Tamaricihabitans halophyticus</name>
    <dbReference type="NCBI Taxonomy" id="1262583"/>
    <lineage>
        <taxon>Bacteria</taxon>
        <taxon>Bacillati</taxon>
        <taxon>Actinomycetota</taxon>
        <taxon>Actinomycetes</taxon>
        <taxon>Pseudonocardiales</taxon>
        <taxon>Pseudonocardiaceae</taxon>
        <taxon>Tamaricihabitans</taxon>
    </lineage>
</organism>
<dbReference type="Proteomes" id="UP000294911">
    <property type="component" value="Unassembled WGS sequence"/>
</dbReference>
<comment type="caution">
    <text evidence="2">The sequence shown here is derived from an EMBL/GenBank/DDBJ whole genome shotgun (WGS) entry which is preliminary data.</text>
</comment>
<keyword evidence="3" id="KW-1185">Reference proteome</keyword>
<dbReference type="Pfam" id="PF03009">
    <property type="entry name" value="GDPD"/>
    <property type="match status" value="1"/>
</dbReference>
<dbReference type="SUPFAM" id="SSF51695">
    <property type="entry name" value="PLC-like phosphodiesterases"/>
    <property type="match status" value="1"/>
</dbReference>
<evidence type="ECO:0000313" key="2">
    <source>
        <dbReference type="EMBL" id="TCP50939.1"/>
    </source>
</evidence>
<proteinExistence type="predicted"/>
<dbReference type="EMBL" id="SLXQ01000007">
    <property type="protein sequence ID" value="TCP50939.1"/>
    <property type="molecule type" value="Genomic_DNA"/>
</dbReference>
<dbReference type="PANTHER" id="PTHR43805">
    <property type="entry name" value="GLYCEROPHOSPHORYL DIESTER PHOSPHODIESTERASE"/>
    <property type="match status" value="1"/>
</dbReference>
<dbReference type="InterPro" id="IPR017946">
    <property type="entry name" value="PLC-like_Pdiesterase_TIM-brl"/>
</dbReference>
<evidence type="ECO:0000313" key="3">
    <source>
        <dbReference type="Proteomes" id="UP000294911"/>
    </source>
</evidence>
<dbReference type="PANTHER" id="PTHR43805:SF1">
    <property type="entry name" value="GP-PDE DOMAIN-CONTAINING PROTEIN"/>
    <property type="match status" value="1"/>
</dbReference>
<dbReference type="GO" id="GO:0006629">
    <property type="term" value="P:lipid metabolic process"/>
    <property type="evidence" value="ECO:0007669"/>
    <property type="project" value="InterPro"/>
</dbReference>
<accession>A0A4R2QPS9</accession>
<name>A0A4R2QPS9_9PSEU</name>